<dbReference type="EMBL" id="PSQE01000001">
    <property type="protein sequence ID" value="RHN77341.1"/>
    <property type="molecule type" value="Genomic_DNA"/>
</dbReference>
<reference evidence="2" key="1">
    <citation type="journal article" date="2018" name="Nat. Plants">
        <title>Whole-genome landscape of Medicago truncatula symbiotic genes.</title>
        <authorList>
            <person name="Pecrix Y."/>
            <person name="Staton S.E."/>
            <person name="Sallet E."/>
            <person name="Lelandais-Briere C."/>
            <person name="Moreau S."/>
            <person name="Carrere S."/>
            <person name="Blein T."/>
            <person name="Jardinaud M.F."/>
            <person name="Latrasse D."/>
            <person name="Zouine M."/>
            <person name="Zahm M."/>
            <person name="Kreplak J."/>
            <person name="Mayjonade B."/>
            <person name="Satge C."/>
            <person name="Perez M."/>
            <person name="Cauet S."/>
            <person name="Marande W."/>
            <person name="Chantry-Darmon C."/>
            <person name="Lopez-Roques C."/>
            <person name="Bouchez O."/>
            <person name="Berard A."/>
            <person name="Debelle F."/>
            <person name="Munos S."/>
            <person name="Bendahmane A."/>
            <person name="Berges H."/>
            <person name="Niebel A."/>
            <person name="Buitink J."/>
            <person name="Frugier F."/>
            <person name="Benhamed M."/>
            <person name="Crespi M."/>
            <person name="Gouzy J."/>
            <person name="Gamas P."/>
        </authorList>
    </citation>
    <scope>NUCLEOTIDE SEQUENCE [LARGE SCALE GENOMIC DNA]</scope>
    <source>
        <strain evidence="2">cv. Jemalong A17</strain>
    </source>
</reference>
<organism evidence="1 2">
    <name type="scientific">Medicago truncatula</name>
    <name type="common">Barrel medic</name>
    <name type="synonym">Medicago tribuloides</name>
    <dbReference type="NCBI Taxonomy" id="3880"/>
    <lineage>
        <taxon>Eukaryota</taxon>
        <taxon>Viridiplantae</taxon>
        <taxon>Streptophyta</taxon>
        <taxon>Embryophyta</taxon>
        <taxon>Tracheophyta</taxon>
        <taxon>Spermatophyta</taxon>
        <taxon>Magnoliopsida</taxon>
        <taxon>eudicotyledons</taxon>
        <taxon>Gunneridae</taxon>
        <taxon>Pentapetalae</taxon>
        <taxon>rosids</taxon>
        <taxon>fabids</taxon>
        <taxon>Fabales</taxon>
        <taxon>Fabaceae</taxon>
        <taxon>Papilionoideae</taxon>
        <taxon>50 kb inversion clade</taxon>
        <taxon>NPAAA clade</taxon>
        <taxon>Hologalegina</taxon>
        <taxon>IRL clade</taxon>
        <taxon>Trifolieae</taxon>
        <taxon>Medicago</taxon>
    </lineage>
</organism>
<evidence type="ECO:0000313" key="1">
    <source>
        <dbReference type="EMBL" id="RHN77341.1"/>
    </source>
</evidence>
<dbReference type="Proteomes" id="UP000265566">
    <property type="component" value="Chromosome 1"/>
</dbReference>
<gene>
    <name evidence="1" type="ORF">MtrunA17_Chr1g0153771</name>
</gene>
<protein>
    <submittedName>
        <fullName evidence="1">Uncharacterized protein</fullName>
    </submittedName>
</protein>
<accession>A0A396JKY7</accession>
<proteinExistence type="predicted"/>
<dbReference type="Gramene" id="rna787">
    <property type="protein sequence ID" value="RHN77341.1"/>
    <property type="gene ID" value="gene787"/>
</dbReference>
<dbReference type="AlphaFoldDB" id="A0A396JKY7"/>
<sequence length="46" mass="5447">MERNTKHALMKFFDYFLKLVITCKTVAKVSTLFRPSKVGYKNRMTC</sequence>
<name>A0A396JKY7_MEDTR</name>
<comment type="caution">
    <text evidence="1">The sequence shown here is derived from an EMBL/GenBank/DDBJ whole genome shotgun (WGS) entry which is preliminary data.</text>
</comment>
<evidence type="ECO:0000313" key="2">
    <source>
        <dbReference type="Proteomes" id="UP000265566"/>
    </source>
</evidence>